<evidence type="ECO:0000313" key="2">
    <source>
        <dbReference type="EMBL" id="RRH79886.1"/>
    </source>
</evidence>
<dbReference type="Proteomes" id="UP000271137">
    <property type="component" value="Unassembled WGS sequence"/>
</dbReference>
<keyword evidence="1" id="KW-0472">Membrane</keyword>
<sequence length="99" mass="10897">MTIDATQFQMPNHYLVVLAFALCLAGALVCVCLCGFYTMKIMRNFRSDREWGKLFAPSLLMGSFFNDAGNAARRKMWWALAGFLAFSFGVMGIAAGVAP</sequence>
<dbReference type="AlphaFoldDB" id="A0A3P3E1F3"/>
<gene>
    <name evidence="2" type="ORF">EH244_31425</name>
    <name evidence="3" type="ORF">EJO66_22830</name>
</gene>
<dbReference type="EMBL" id="RQXU01000045">
    <property type="protein sequence ID" value="RRH79886.1"/>
    <property type="molecule type" value="Genomic_DNA"/>
</dbReference>
<evidence type="ECO:0000313" key="5">
    <source>
        <dbReference type="Proteomes" id="UP000271590"/>
    </source>
</evidence>
<feature type="transmembrane region" description="Helical" evidence="1">
    <location>
        <begin position="14"/>
        <end position="39"/>
    </location>
</feature>
<organism evidence="2 5">
    <name type="scientific">Variovorax beijingensis</name>
    <dbReference type="NCBI Taxonomy" id="2496117"/>
    <lineage>
        <taxon>Bacteria</taxon>
        <taxon>Pseudomonadati</taxon>
        <taxon>Pseudomonadota</taxon>
        <taxon>Betaproteobacteria</taxon>
        <taxon>Burkholderiales</taxon>
        <taxon>Comamonadaceae</taxon>
        <taxon>Variovorax</taxon>
    </lineage>
</organism>
<evidence type="ECO:0000313" key="3">
    <source>
        <dbReference type="EMBL" id="RSZ32076.1"/>
    </source>
</evidence>
<keyword evidence="1" id="KW-0812">Transmembrane</keyword>
<protein>
    <submittedName>
        <fullName evidence="2">Uncharacterized protein</fullName>
    </submittedName>
</protein>
<reference evidence="2 5" key="1">
    <citation type="submission" date="2018-11" db="EMBL/GenBank/DDBJ databases">
        <title>The genome of Variovorax sp T529.</title>
        <authorList>
            <person name="Gao J."/>
        </authorList>
    </citation>
    <scope>NUCLEOTIDE SEQUENCE [LARGE SCALE GENOMIC DNA]</scope>
    <source>
        <strain evidence="2 5">T529</strain>
    </source>
</reference>
<dbReference type="RefSeq" id="WP_124962200.1">
    <property type="nucleotide sequence ID" value="NZ_RQXU01000045.1"/>
</dbReference>
<dbReference type="Proteomes" id="UP000271590">
    <property type="component" value="Unassembled WGS sequence"/>
</dbReference>
<reference evidence="3 4" key="2">
    <citation type="submission" date="2018-12" db="EMBL/GenBank/DDBJ databases">
        <title>The genome sequences of strain 502.</title>
        <authorList>
            <person name="Gao J."/>
            <person name="Sun J."/>
        </authorList>
    </citation>
    <scope>NUCLEOTIDE SEQUENCE [LARGE SCALE GENOMIC DNA]</scope>
    <source>
        <strain evidence="3 4">502</strain>
    </source>
</reference>
<dbReference type="EMBL" id="RXFQ01000014">
    <property type="protein sequence ID" value="RSZ32076.1"/>
    <property type="molecule type" value="Genomic_DNA"/>
</dbReference>
<comment type="caution">
    <text evidence="2">The sequence shown here is derived from an EMBL/GenBank/DDBJ whole genome shotgun (WGS) entry which is preliminary data.</text>
</comment>
<name>A0A3P3E1F3_9BURK</name>
<feature type="transmembrane region" description="Helical" evidence="1">
    <location>
        <begin position="77"/>
        <end position="98"/>
    </location>
</feature>
<accession>A0A3P3E1F3</accession>
<keyword evidence="4" id="KW-1185">Reference proteome</keyword>
<keyword evidence="1" id="KW-1133">Transmembrane helix</keyword>
<evidence type="ECO:0000313" key="4">
    <source>
        <dbReference type="Proteomes" id="UP000271137"/>
    </source>
</evidence>
<evidence type="ECO:0000256" key="1">
    <source>
        <dbReference type="SAM" id="Phobius"/>
    </source>
</evidence>
<proteinExistence type="predicted"/>